<dbReference type="OrthoDB" id="447947at2759"/>
<gene>
    <name evidence="6" type="primary">Capsl</name>
    <name evidence="6" type="ORF">SNAT2548_LOCUS16680</name>
</gene>
<sequence>MEEASKSLDGAARSLFESTAVAKPTAQRGSRTERSERPTNSNALPATKSPQLPVQGQRASFMQNASDKQAKENIAWKAKIDSAASTADQLKKACHQAPASDVWEEPGETKVSNTVLDHAEEALRRCFEKTKEFQKHENNPLLALNNLFNRLDRNHTGKLDRGEFVNLCSVLDFHANNDLMSALFRRYDLDRSNYIKMDEFGRMLFKVPGDKEGKALSTIAKLRAALALRAGGFETLKAMSSQFRIIDRNHSNELSKEEFNTALDVLLNCFNLHFSAAEKLNLFQQFDRDGSGSVDYNEFVRGIRGEMNEFRLEWVDKAFSILDKDGSGVVTTDEMTQTYDVSQNPAVKSGKVTPQQAMSQFMQHFDANSDGRITREEFIENYEWVSASIDSDDYFELMMRNAWHIAGGEGWCANTSNLRVLVKHTRSPDEVVCVLNDLGMPRDPQQRTPWVMARLREQGVKDIAKIELPGSQSPGVSCFQRCPMPGHVFQCLGLATSPLP</sequence>
<dbReference type="InterPro" id="IPR002048">
    <property type="entry name" value="EF_hand_dom"/>
</dbReference>
<feature type="domain" description="EF-hand" evidence="5">
    <location>
        <begin position="353"/>
        <end position="388"/>
    </location>
</feature>
<dbReference type="PANTHER" id="PTHR34524">
    <property type="entry name" value="CALCYPHOSIN"/>
    <property type="match status" value="1"/>
</dbReference>
<evidence type="ECO:0000256" key="1">
    <source>
        <dbReference type="ARBA" id="ARBA00022723"/>
    </source>
</evidence>
<dbReference type="PROSITE" id="PS00018">
    <property type="entry name" value="EF_HAND_1"/>
    <property type="match status" value="5"/>
</dbReference>
<feature type="domain" description="EF-hand" evidence="5">
    <location>
        <begin position="175"/>
        <end position="210"/>
    </location>
</feature>
<keyword evidence="1" id="KW-0479">Metal-binding</keyword>
<feature type="region of interest" description="Disordered" evidence="4">
    <location>
        <begin position="1"/>
        <end position="57"/>
    </location>
</feature>
<organism evidence="6 7">
    <name type="scientific">Symbiodinium natans</name>
    <dbReference type="NCBI Taxonomy" id="878477"/>
    <lineage>
        <taxon>Eukaryota</taxon>
        <taxon>Sar</taxon>
        <taxon>Alveolata</taxon>
        <taxon>Dinophyceae</taxon>
        <taxon>Suessiales</taxon>
        <taxon>Symbiodiniaceae</taxon>
        <taxon>Symbiodinium</taxon>
    </lineage>
</organism>
<keyword evidence="7" id="KW-1185">Reference proteome</keyword>
<reference evidence="6" key="1">
    <citation type="submission" date="2021-02" db="EMBL/GenBank/DDBJ databases">
        <authorList>
            <person name="Dougan E. K."/>
            <person name="Rhodes N."/>
            <person name="Thang M."/>
            <person name="Chan C."/>
        </authorList>
    </citation>
    <scope>NUCLEOTIDE SEQUENCE</scope>
</reference>
<evidence type="ECO:0000256" key="3">
    <source>
        <dbReference type="ARBA" id="ARBA00022837"/>
    </source>
</evidence>
<evidence type="ECO:0000256" key="2">
    <source>
        <dbReference type="ARBA" id="ARBA00022737"/>
    </source>
</evidence>
<feature type="compositionally biased region" description="Polar residues" evidence="4">
    <location>
        <begin position="38"/>
        <end position="57"/>
    </location>
</feature>
<dbReference type="InterPro" id="IPR011992">
    <property type="entry name" value="EF-hand-dom_pair"/>
</dbReference>
<keyword evidence="3" id="KW-0106">Calcium</keyword>
<accession>A0A812NQI4</accession>
<dbReference type="AlphaFoldDB" id="A0A812NQI4"/>
<comment type="caution">
    <text evidence="6">The sequence shown here is derived from an EMBL/GenBank/DDBJ whole genome shotgun (WGS) entry which is preliminary data.</text>
</comment>
<feature type="domain" description="EF-hand" evidence="5">
    <location>
        <begin position="310"/>
        <end position="345"/>
    </location>
</feature>
<evidence type="ECO:0000313" key="7">
    <source>
        <dbReference type="Proteomes" id="UP000604046"/>
    </source>
</evidence>
<dbReference type="Pfam" id="PF13202">
    <property type="entry name" value="EF-hand_5"/>
    <property type="match status" value="2"/>
</dbReference>
<feature type="domain" description="EF-hand" evidence="5">
    <location>
        <begin position="139"/>
        <end position="174"/>
    </location>
</feature>
<keyword evidence="2" id="KW-0677">Repeat</keyword>
<dbReference type="GO" id="GO:0005509">
    <property type="term" value="F:calcium ion binding"/>
    <property type="evidence" value="ECO:0007669"/>
    <property type="project" value="InterPro"/>
</dbReference>
<dbReference type="Proteomes" id="UP000604046">
    <property type="component" value="Unassembled WGS sequence"/>
</dbReference>
<evidence type="ECO:0000313" key="6">
    <source>
        <dbReference type="EMBL" id="CAE7318157.1"/>
    </source>
</evidence>
<dbReference type="PROSITE" id="PS50222">
    <property type="entry name" value="EF_HAND_2"/>
    <property type="match status" value="6"/>
</dbReference>
<dbReference type="SMART" id="SM00054">
    <property type="entry name" value="EFh"/>
    <property type="match status" value="6"/>
</dbReference>
<dbReference type="Gene3D" id="1.10.238.10">
    <property type="entry name" value="EF-hand"/>
    <property type="match status" value="3"/>
</dbReference>
<proteinExistence type="predicted"/>
<feature type="domain" description="EF-hand" evidence="5">
    <location>
        <begin position="274"/>
        <end position="309"/>
    </location>
</feature>
<dbReference type="InterPro" id="IPR051581">
    <property type="entry name" value="Ca-bind"/>
</dbReference>
<dbReference type="EMBL" id="CAJNDS010002087">
    <property type="protein sequence ID" value="CAE7318157.1"/>
    <property type="molecule type" value="Genomic_DNA"/>
</dbReference>
<protein>
    <submittedName>
        <fullName evidence="6">Capsl protein</fullName>
    </submittedName>
</protein>
<dbReference type="SUPFAM" id="SSF47473">
    <property type="entry name" value="EF-hand"/>
    <property type="match status" value="2"/>
</dbReference>
<dbReference type="PANTHER" id="PTHR34524:SF6">
    <property type="entry name" value="CALCYPHOSINE LIKE"/>
    <property type="match status" value="1"/>
</dbReference>
<name>A0A812NQI4_9DINO</name>
<evidence type="ECO:0000256" key="4">
    <source>
        <dbReference type="SAM" id="MobiDB-lite"/>
    </source>
</evidence>
<dbReference type="Pfam" id="PF13499">
    <property type="entry name" value="EF-hand_7"/>
    <property type="match status" value="2"/>
</dbReference>
<feature type="domain" description="EF-hand" evidence="5">
    <location>
        <begin position="234"/>
        <end position="269"/>
    </location>
</feature>
<evidence type="ECO:0000259" key="5">
    <source>
        <dbReference type="PROSITE" id="PS50222"/>
    </source>
</evidence>
<dbReference type="InterPro" id="IPR018247">
    <property type="entry name" value="EF_Hand_1_Ca_BS"/>
</dbReference>